<gene>
    <name evidence="2" type="ORF">GCM10022407_15300</name>
</gene>
<organism evidence="2 3">
    <name type="scientific">Hymenobacter antarcticus</name>
    <dbReference type="NCBI Taxonomy" id="486270"/>
    <lineage>
        <taxon>Bacteria</taxon>
        <taxon>Pseudomonadati</taxon>
        <taxon>Bacteroidota</taxon>
        <taxon>Cytophagia</taxon>
        <taxon>Cytophagales</taxon>
        <taxon>Hymenobacteraceae</taxon>
        <taxon>Hymenobacter</taxon>
    </lineage>
</organism>
<protein>
    <recommendedName>
        <fullName evidence="4">DUF4249 domain-containing protein</fullName>
    </recommendedName>
</protein>
<dbReference type="EMBL" id="BAABDI010000008">
    <property type="protein sequence ID" value="GAA3970403.1"/>
    <property type="molecule type" value="Genomic_DNA"/>
</dbReference>
<reference evidence="3" key="1">
    <citation type="journal article" date="2019" name="Int. J. Syst. Evol. Microbiol.">
        <title>The Global Catalogue of Microorganisms (GCM) 10K type strain sequencing project: providing services to taxonomists for standard genome sequencing and annotation.</title>
        <authorList>
            <consortium name="The Broad Institute Genomics Platform"/>
            <consortium name="The Broad Institute Genome Sequencing Center for Infectious Disease"/>
            <person name="Wu L."/>
            <person name="Ma J."/>
        </authorList>
    </citation>
    <scope>NUCLEOTIDE SEQUENCE [LARGE SCALE GENOMIC DNA]</scope>
    <source>
        <strain evidence="3">JCM 17217</strain>
    </source>
</reference>
<evidence type="ECO:0000313" key="2">
    <source>
        <dbReference type="EMBL" id="GAA3970403.1"/>
    </source>
</evidence>
<evidence type="ECO:0000256" key="1">
    <source>
        <dbReference type="SAM" id="SignalP"/>
    </source>
</evidence>
<dbReference type="InterPro" id="IPR025345">
    <property type="entry name" value="DUF4249"/>
</dbReference>
<evidence type="ECO:0008006" key="4">
    <source>
        <dbReference type="Google" id="ProtNLM"/>
    </source>
</evidence>
<proteinExistence type="predicted"/>
<keyword evidence="3" id="KW-1185">Reference proteome</keyword>
<name>A0ABP7PS97_9BACT</name>
<accession>A0ABP7PS97</accession>
<keyword evidence="1" id="KW-0732">Signal</keyword>
<sequence length="290" mass="31584">MLSINAMRTFHKAALTVLPLLALAGCGALQNDIDVALPTYSSELVVECYLEPGKLPSLAVTTSVPYLGVVLPQVPTDVTVTLTMPNGTLVPLAFSPNYRALVDTTGEKFHSHIGRDPLVARPGDVFKLDVRDTKGRQVTGTTTMMVPIPIDSVEYKFNDKTGPERKAYFLTNFRDPATPDDYYRLQLHKGDPAKGALLRTPESDISIQDRLLNGQALVVGTSYRFFAGDTVTATLYHTDAAYFRFRQSVRDARGANGNPFGQPSAIFSNVQGGIGIFTVLSGTRAMKILR</sequence>
<comment type="caution">
    <text evidence="2">The sequence shown here is derived from an EMBL/GenBank/DDBJ whole genome shotgun (WGS) entry which is preliminary data.</text>
</comment>
<feature type="chain" id="PRO_5046139445" description="DUF4249 domain-containing protein" evidence="1">
    <location>
        <begin position="25"/>
        <end position="290"/>
    </location>
</feature>
<dbReference type="Proteomes" id="UP001501556">
    <property type="component" value="Unassembled WGS sequence"/>
</dbReference>
<dbReference type="Pfam" id="PF14054">
    <property type="entry name" value="DUF4249"/>
    <property type="match status" value="1"/>
</dbReference>
<evidence type="ECO:0000313" key="3">
    <source>
        <dbReference type="Proteomes" id="UP001501556"/>
    </source>
</evidence>
<feature type="signal peptide" evidence="1">
    <location>
        <begin position="1"/>
        <end position="24"/>
    </location>
</feature>